<keyword evidence="6" id="KW-1185">Reference proteome</keyword>
<evidence type="ECO:0000256" key="3">
    <source>
        <dbReference type="ARBA" id="ARBA00023163"/>
    </source>
</evidence>
<dbReference type="Proteomes" id="UP000436088">
    <property type="component" value="Unassembled WGS sequence"/>
</dbReference>
<sequence length="97" mass="11408">MPPSPVESMPEFDISLVKRRSRRRRSVSMKRGERIDVRKRGSNPFWRKVEALKELIPDREAVDLDGLFRETAEYITCLQMRVKVMRIMVEVLTGSDE</sequence>
<dbReference type="AlphaFoldDB" id="A0A6A3BS87"/>
<dbReference type="GO" id="GO:0006355">
    <property type="term" value="P:regulation of DNA-templated transcription"/>
    <property type="evidence" value="ECO:0007669"/>
    <property type="project" value="InterPro"/>
</dbReference>
<accession>A0A6A3BS87</accession>
<keyword evidence="3" id="KW-0804">Transcription</keyword>
<dbReference type="InterPro" id="IPR044660">
    <property type="entry name" value="IBH1-like"/>
</dbReference>
<dbReference type="GO" id="GO:0005634">
    <property type="term" value="C:nucleus"/>
    <property type="evidence" value="ECO:0007669"/>
    <property type="project" value="UniProtKB-SubCell"/>
</dbReference>
<comment type="subcellular location">
    <subcellularLocation>
        <location evidence="1">Nucleus</location>
    </subcellularLocation>
</comment>
<organism evidence="5 6">
    <name type="scientific">Hibiscus syriacus</name>
    <name type="common">Rose of Sharon</name>
    <dbReference type="NCBI Taxonomy" id="106335"/>
    <lineage>
        <taxon>Eukaryota</taxon>
        <taxon>Viridiplantae</taxon>
        <taxon>Streptophyta</taxon>
        <taxon>Embryophyta</taxon>
        <taxon>Tracheophyta</taxon>
        <taxon>Spermatophyta</taxon>
        <taxon>Magnoliopsida</taxon>
        <taxon>eudicotyledons</taxon>
        <taxon>Gunneridae</taxon>
        <taxon>Pentapetalae</taxon>
        <taxon>rosids</taxon>
        <taxon>malvids</taxon>
        <taxon>Malvales</taxon>
        <taxon>Malvaceae</taxon>
        <taxon>Malvoideae</taxon>
        <taxon>Hibiscus</taxon>
    </lineage>
</organism>
<evidence type="ECO:0000313" key="6">
    <source>
        <dbReference type="Proteomes" id="UP000436088"/>
    </source>
</evidence>
<evidence type="ECO:0000256" key="1">
    <source>
        <dbReference type="ARBA" id="ARBA00004123"/>
    </source>
</evidence>
<protein>
    <submittedName>
        <fullName evidence="5">Calcium-dependent protein kinase 4-like</fullName>
    </submittedName>
</protein>
<keyword evidence="2" id="KW-0805">Transcription regulation</keyword>
<proteinExistence type="predicted"/>
<dbReference type="EMBL" id="VEPZ02000792">
    <property type="protein sequence ID" value="KAE8719315.1"/>
    <property type="molecule type" value="Genomic_DNA"/>
</dbReference>
<evidence type="ECO:0000313" key="5">
    <source>
        <dbReference type="EMBL" id="KAE8719315.1"/>
    </source>
</evidence>
<evidence type="ECO:0000256" key="4">
    <source>
        <dbReference type="ARBA" id="ARBA00023242"/>
    </source>
</evidence>
<comment type="caution">
    <text evidence="5">The sequence shown here is derived from an EMBL/GenBank/DDBJ whole genome shotgun (WGS) entry which is preliminary data.</text>
</comment>
<gene>
    <name evidence="5" type="ORF">F3Y22_tig00109972pilonHSYRG00439</name>
</gene>
<dbReference type="InterPro" id="IPR044549">
    <property type="entry name" value="bHLH_AtIBH1-like"/>
</dbReference>
<keyword evidence="4" id="KW-0539">Nucleus</keyword>
<name>A0A6A3BS87_HIBSY</name>
<dbReference type="PANTHER" id="PTHR33124">
    <property type="entry name" value="TRANSCRIPTION FACTOR IBH1-LIKE 1"/>
    <property type="match status" value="1"/>
</dbReference>
<dbReference type="CDD" id="cd11444">
    <property type="entry name" value="bHLH_AtIBH1_like"/>
    <property type="match status" value="1"/>
</dbReference>
<reference evidence="5" key="1">
    <citation type="submission" date="2019-09" db="EMBL/GenBank/DDBJ databases">
        <title>Draft genome information of white flower Hibiscus syriacus.</title>
        <authorList>
            <person name="Kim Y.-M."/>
        </authorList>
    </citation>
    <scope>NUCLEOTIDE SEQUENCE [LARGE SCALE GENOMIC DNA]</scope>
    <source>
        <strain evidence="5">YM2019G1</strain>
    </source>
</reference>
<dbReference type="GO" id="GO:0016301">
    <property type="term" value="F:kinase activity"/>
    <property type="evidence" value="ECO:0007669"/>
    <property type="project" value="UniProtKB-KW"/>
</dbReference>
<evidence type="ECO:0000256" key="2">
    <source>
        <dbReference type="ARBA" id="ARBA00023015"/>
    </source>
</evidence>
<dbReference type="PANTHER" id="PTHR33124:SF39">
    <property type="entry name" value="TRANSCRIPTION FACTOR UPBEAT1"/>
    <property type="match status" value="1"/>
</dbReference>